<sequence>MFYAGDFWLFSLKLPAFLILIKKLWLQHRCLLWRKNSLRWFSYDSKKEEDFLHIFCVEPNI</sequence>
<evidence type="ECO:0000313" key="2">
    <source>
        <dbReference type="Proteomes" id="UP000253208"/>
    </source>
</evidence>
<reference evidence="1 2" key="1">
    <citation type="submission" date="2018-02" db="EMBL/GenBank/DDBJ databases">
        <title>Complete genome sequencing of Faecalibacterium prausnitzii strains isolated from the human gut.</title>
        <authorList>
            <person name="Fitzgerald B.C."/>
            <person name="Shkoporov A.N."/>
            <person name="Ross P.R."/>
            <person name="Hill C."/>
        </authorList>
    </citation>
    <scope>NUCLEOTIDE SEQUENCE [LARGE SCALE GENOMIC DNA]</scope>
    <source>
        <strain evidence="1 2">APC942/31-1</strain>
    </source>
</reference>
<organism evidence="1 2">
    <name type="scientific">Blautia obeum</name>
    <dbReference type="NCBI Taxonomy" id="40520"/>
    <lineage>
        <taxon>Bacteria</taxon>
        <taxon>Bacillati</taxon>
        <taxon>Bacillota</taxon>
        <taxon>Clostridia</taxon>
        <taxon>Lachnospirales</taxon>
        <taxon>Lachnospiraceae</taxon>
        <taxon>Blautia</taxon>
    </lineage>
</organism>
<proteinExistence type="predicted"/>
<dbReference type="Proteomes" id="UP000253208">
    <property type="component" value="Unassembled WGS sequence"/>
</dbReference>
<dbReference type="AlphaFoldDB" id="A0A367FSY9"/>
<gene>
    <name evidence="1" type="ORF">C4886_17535</name>
</gene>
<comment type="caution">
    <text evidence="1">The sequence shown here is derived from an EMBL/GenBank/DDBJ whole genome shotgun (WGS) entry which is preliminary data.</text>
</comment>
<name>A0A367FSY9_9FIRM</name>
<protein>
    <submittedName>
        <fullName evidence="1">Uncharacterized protein</fullName>
    </submittedName>
</protein>
<dbReference type="EMBL" id="PSQG01000045">
    <property type="protein sequence ID" value="RCH41570.1"/>
    <property type="molecule type" value="Genomic_DNA"/>
</dbReference>
<accession>A0A367FSY9</accession>
<evidence type="ECO:0000313" key="1">
    <source>
        <dbReference type="EMBL" id="RCH41570.1"/>
    </source>
</evidence>